<evidence type="ECO:0000313" key="6">
    <source>
        <dbReference type="Proteomes" id="UP000242254"/>
    </source>
</evidence>
<evidence type="ECO:0000256" key="1">
    <source>
        <dbReference type="ARBA" id="ARBA00022741"/>
    </source>
</evidence>
<dbReference type="CDD" id="cd19481">
    <property type="entry name" value="RecA-like_protease"/>
    <property type="match status" value="1"/>
</dbReference>
<keyword evidence="1 3" id="KW-0547">Nucleotide-binding</keyword>
<name>A0A2G4SHR9_RHIZD</name>
<accession>A0A2G4SHR9</accession>
<evidence type="ECO:0000256" key="2">
    <source>
        <dbReference type="ARBA" id="ARBA00022840"/>
    </source>
</evidence>
<dbReference type="InterPro" id="IPR027417">
    <property type="entry name" value="P-loop_NTPase"/>
</dbReference>
<dbReference type="PANTHER" id="PTHR23077:SF27">
    <property type="entry name" value="ATPASE FAMILY GENE 2 PROTEIN HOMOLOG A"/>
    <property type="match status" value="1"/>
</dbReference>
<dbReference type="Gene3D" id="1.10.8.60">
    <property type="match status" value="2"/>
</dbReference>
<dbReference type="RefSeq" id="XP_023462031.1">
    <property type="nucleotide sequence ID" value="XM_023609659.1"/>
</dbReference>
<dbReference type="PROSITE" id="PS00674">
    <property type="entry name" value="AAA"/>
    <property type="match status" value="1"/>
</dbReference>
<dbReference type="Pfam" id="PF17862">
    <property type="entry name" value="AAA_lid_3"/>
    <property type="match status" value="1"/>
</dbReference>
<dbReference type="GO" id="GO:0005524">
    <property type="term" value="F:ATP binding"/>
    <property type="evidence" value="ECO:0007669"/>
    <property type="project" value="UniProtKB-KW"/>
</dbReference>
<evidence type="ECO:0000259" key="4">
    <source>
        <dbReference type="SMART" id="SM00382"/>
    </source>
</evidence>
<dbReference type="InterPro" id="IPR003959">
    <property type="entry name" value="ATPase_AAA_core"/>
</dbReference>
<sequence>MQWVENVTAEIGGFRGLIKDIVNKISANKIDPCSALPRSKGVILHGKPGVGKTALAISISKHSGQPYYMLNSSDIFSTEEGASEMKLVQLFEKVEQHEAAILIIDEIDIISGRASTRKSKLDIRIFSVLLHLIDQLGKNGFIIGTTSRLHAIDPVFTRSGRLDMVVEIATKLPQQRYEILQIITKSLPFESADEQNTILREISKVTHGFTPSDLQSVCSQVIFQLIRQQTEQKDQTAKLHHFMQALTVIRPSSLNEFGSRVPLVTFSDLYGLNDVIQELKACVIEPFHHPERYIQLGIMPPKGILLHGPTGVGKTMLCSALASEAGVNFMLVESSQIRSKIVGESEKAVAKLFAQARANSPCILFIDQIDMLLPKRGTSQSTENTSDRIVTSFLTEMDGLLTKTLDNNNAQIDLLVIAATNRIETMDPAVLRPGRFDERIHIPLPDSTQRLQIIKGISSKMPISLNDQEINELVQQTDKWSGAQLDNLFREAAMVSLRENVNNTEVNITPYPY</sequence>
<evidence type="ECO:0000256" key="3">
    <source>
        <dbReference type="RuleBase" id="RU003651"/>
    </source>
</evidence>
<dbReference type="FunFam" id="3.40.50.300:FF:001921">
    <property type="entry name" value="AAA ATPase domain-containing protein"/>
    <property type="match status" value="1"/>
</dbReference>
<dbReference type="InterPro" id="IPR041569">
    <property type="entry name" value="AAA_lid_3"/>
</dbReference>
<organism evidence="5 6">
    <name type="scientific">Rhizopus microsporus ATCC 52813</name>
    <dbReference type="NCBI Taxonomy" id="1340429"/>
    <lineage>
        <taxon>Eukaryota</taxon>
        <taxon>Fungi</taxon>
        <taxon>Fungi incertae sedis</taxon>
        <taxon>Mucoromycota</taxon>
        <taxon>Mucoromycotina</taxon>
        <taxon>Mucoromycetes</taxon>
        <taxon>Mucorales</taxon>
        <taxon>Mucorineae</taxon>
        <taxon>Rhizopodaceae</taxon>
        <taxon>Rhizopus</taxon>
    </lineage>
</organism>
<gene>
    <name evidence="5" type="ORF">RHIMIDRAFT_241837</name>
</gene>
<dbReference type="Proteomes" id="UP000242254">
    <property type="component" value="Unassembled WGS sequence"/>
</dbReference>
<comment type="similarity">
    <text evidence="3">Belongs to the AAA ATPase family.</text>
</comment>
<dbReference type="InterPro" id="IPR003960">
    <property type="entry name" value="ATPase_AAA_CS"/>
</dbReference>
<dbReference type="InterPro" id="IPR003593">
    <property type="entry name" value="AAA+_ATPase"/>
</dbReference>
<dbReference type="EMBL" id="KZ303866">
    <property type="protein sequence ID" value="PHZ08323.1"/>
    <property type="molecule type" value="Genomic_DNA"/>
</dbReference>
<dbReference type="GO" id="GO:0016887">
    <property type="term" value="F:ATP hydrolysis activity"/>
    <property type="evidence" value="ECO:0007669"/>
    <property type="project" value="InterPro"/>
</dbReference>
<evidence type="ECO:0000313" key="5">
    <source>
        <dbReference type="EMBL" id="PHZ08323.1"/>
    </source>
</evidence>
<keyword evidence="2 3" id="KW-0067">ATP-binding</keyword>
<dbReference type="AlphaFoldDB" id="A0A2G4SHR9"/>
<protein>
    <submittedName>
        <fullName evidence="5">AAA-domain-containing protein</fullName>
    </submittedName>
</protein>
<keyword evidence="6" id="KW-1185">Reference proteome</keyword>
<dbReference type="SUPFAM" id="SSF52540">
    <property type="entry name" value="P-loop containing nucleoside triphosphate hydrolases"/>
    <property type="match status" value="2"/>
</dbReference>
<proteinExistence type="inferred from homology"/>
<dbReference type="STRING" id="1340429.A0A2G4SHR9"/>
<dbReference type="GeneID" id="35440649"/>
<feature type="domain" description="AAA+ ATPase" evidence="4">
    <location>
        <begin position="38"/>
        <end position="172"/>
    </location>
</feature>
<dbReference type="Pfam" id="PF00004">
    <property type="entry name" value="AAA"/>
    <property type="match status" value="2"/>
</dbReference>
<dbReference type="GO" id="GO:0005737">
    <property type="term" value="C:cytoplasm"/>
    <property type="evidence" value="ECO:0007669"/>
    <property type="project" value="TreeGrafter"/>
</dbReference>
<dbReference type="SMART" id="SM00382">
    <property type="entry name" value="AAA"/>
    <property type="match status" value="2"/>
</dbReference>
<feature type="domain" description="AAA+ ATPase" evidence="4">
    <location>
        <begin position="300"/>
        <end position="446"/>
    </location>
</feature>
<reference evidence="5 6" key="1">
    <citation type="journal article" date="2016" name="Proc. Natl. Acad. Sci. U.S.A.">
        <title>Lipid metabolic changes in an early divergent fungus govern the establishment of a mutualistic symbiosis with endobacteria.</title>
        <authorList>
            <person name="Lastovetsky O.A."/>
            <person name="Gaspar M.L."/>
            <person name="Mondo S.J."/>
            <person name="LaButti K.M."/>
            <person name="Sandor L."/>
            <person name="Grigoriev I.V."/>
            <person name="Henry S.A."/>
            <person name="Pawlowska T.E."/>
        </authorList>
    </citation>
    <scope>NUCLEOTIDE SEQUENCE [LARGE SCALE GENOMIC DNA]</scope>
    <source>
        <strain evidence="5 6">ATCC 52813</strain>
    </source>
</reference>
<dbReference type="Gene3D" id="3.40.50.300">
    <property type="entry name" value="P-loop containing nucleotide triphosphate hydrolases"/>
    <property type="match status" value="2"/>
</dbReference>
<dbReference type="InterPro" id="IPR050168">
    <property type="entry name" value="AAA_ATPase_domain"/>
</dbReference>
<dbReference type="PANTHER" id="PTHR23077">
    <property type="entry name" value="AAA-FAMILY ATPASE"/>
    <property type="match status" value="1"/>
</dbReference>